<feature type="domain" description="DUF559" evidence="1">
    <location>
        <begin position="143"/>
        <end position="213"/>
    </location>
</feature>
<evidence type="ECO:0000313" key="3">
    <source>
        <dbReference type="Proteomes" id="UP000076962"/>
    </source>
</evidence>
<protein>
    <submittedName>
        <fullName evidence="2">Protein containing DUF559</fullName>
    </submittedName>
</protein>
<reference evidence="2 3" key="1">
    <citation type="submission" date="2016-05" db="EMBL/GenBank/DDBJ databases">
        <title>Single-cell genome of chain-forming Candidatus Thiomargarita nelsonii and comparison to other large sulfur-oxidizing bacteria.</title>
        <authorList>
            <person name="Winkel M."/>
            <person name="Salman V."/>
            <person name="Woyke T."/>
            <person name="Schulz-Vogt H."/>
            <person name="Richter M."/>
            <person name="Flood B."/>
            <person name="Bailey J."/>
            <person name="Amann R."/>
            <person name="Mussmann M."/>
        </authorList>
    </citation>
    <scope>NUCLEOTIDE SEQUENCE [LARGE SCALE GENOMIC DNA]</scope>
    <source>
        <strain evidence="2 3">THI036</strain>
    </source>
</reference>
<dbReference type="InterPro" id="IPR011335">
    <property type="entry name" value="Restrct_endonuc-II-like"/>
</dbReference>
<dbReference type="SUPFAM" id="SSF52980">
    <property type="entry name" value="Restriction endonuclease-like"/>
    <property type="match status" value="1"/>
</dbReference>
<name>A0A176S338_9GAMM</name>
<comment type="caution">
    <text evidence="2">The sequence shown here is derived from an EMBL/GenBank/DDBJ whole genome shotgun (WGS) entry which is preliminary data.</text>
</comment>
<dbReference type="AlphaFoldDB" id="A0A176S338"/>
<dbReference type="EMBL" id="LUTY01001002">
    <property type="protein sequence ID" value="OAD22354.1"/>
    <property type="molecule type" value="Genomic_DNA"/>
</dbReference>
<keyword evidence="3" id="KW-1185">Reference proteome</keyword>
<organism evidence="2 3">
    <name type="scientific">Candidatus Thiomargarita nelsonii</name>
    <dbReference type="NCBI Taxonomy" id="1003181"/>
    <lineage>
        <taxon>Bacteria</taxon>
        <taxon>Pseudomonadati</taxon>
        <taxon>Pseudomonadota</taxon>
        <taxon>Gammaproteobacteria</taxon>
        <taxon>Thiotrichales</taxon>
        <taxon>Thiotrichaceae</taxon>
        <taxon>Thiomargarita</taxon>
    </lineage>
</organism>
<sequence>MSASLIKTALDTAIKQACGLSPNIQQTAQKNYIDAVKLIKEFGFTCSVGDDIAIKKDITQFLDVPESTLNSFLRKHKSDIQPIQLNVATIRSFGGKASRMNGYHLDDVTKIALGMDSVIGIELKKKVFGQIGSFATPNTSAEVQWREVLSKVFEGFDLHFNYPIGKYKVDFFVAKLMLVLECNGYYHRYSDAKQEKEREKLIARQYSLVRFHHKISLETLFNGILQAKPGTTVKLYDLKQLGQEMPFNINPLNVQMA</sequence>
<evidence type="ECO:0000313" key="2">
    <source>
        <dbReference type="EMBL" id="OAD22354.1"/>
    </source>
</evidence>
<dbReference type="Gene3D" id="3.40.960.10">
    <property type="entry name" value="VSR Endonuclease"/>
    <property type="match status" value="1"/>
</dbReference>
<gene>
    <name evidence="2" type="ORF">THIOM_001846</name>
</gene>
<evidence type="ECO:0000259" key="1">
    <source>
        <dbReference type="Pfam" id="PF04480"/>
    </source>
</evidence>
<dbReference type="Pfam" id="PF04480">
    <property type="entry name" value="DUF559"/>
    <property type="match status" value="1"/>
</dbReference>
<dbReference type="InterPro" id="IPR007569">
    <property type="entry name" value="DUF559"/>
</dbReference>
<dbReference type="Proteomes" id="UP000076962">
    <property type="component" value="Unassembled WGS sequence"/>
</dbReference>
<proteinExistence type="predicted"/>
<accession>A0A176S338</accession>